<protein>
    <submittedName>
        <fullName evidence="2">Uncharacterized protein</fullName>
    </submittedName>
</protein>
<feature type="region of interest" description="Disordered" evidence="1">
    <location>
        <begin position="92"/>
        <end position="113"/>
    </location>
</feature>
<dbReference type="AlphaFoldDB" id="A0A0F9WKR6"/>
<gene>
    <name evidence="2" type="ORF">LCGC14_0267870</name>
</gene>
<evidence type="ECO:0000313" key="2">
    <source>
        <dbReference type="EMBL" id="KKN86611.1"/>
    </source>
</evidence>
<reference evidence="2" key="1">
    <citation type="journal article" date="2015" name="Nature">
        <title>Complex archaea that bridge the gap between prokaryotes and eukaryotes.</title>
        <authorList>
            <person name="Spang A."/>
            <person name="Saw J.H."/>
            <person name="Jorgensen S.L."/>
            <person name="Zaremba-Niedzwiedzka K."/>
            <person name="Martijn J."/>
            <person name="Lind A.E."/>
            <person name="van Eijk R."/>
            <person name="Schleper C."/>
            <person name="Guy L."/>
            <person name="Ettema T.J."/>
        </authorList>
    </citation>
    <scope>NUCLEOTIDE SEQUENCE</scope>
</reference>
<accession>A0A0F9WKR6</accession>
<evidence type="ECO:0000256" key="1">
    <source>
        <dbReference type="SAM" id="MobiDB-lite"/>
    </source>
</evidence>
<sequence>MVLRAVAVYWYTNRDALLRPLSVVLDASRILNLLPPSEKEREALINQEIGVQDYFAECIKAVVLNFSTPDFDPKRDHDTHFLMRMRDKYERATSPQEKIEIGSVSQLENKEHD</sequence>
<dbReference type="EMBL" id="LAZR01000146">
    <property type="protein sequence ID" value="KKN86611.1"/>
    <property type="molecule type" value="Genomic_DNA"/>
</dbReference>
<name>A0A0F9WKR6_9ZZZZ</name>
<proteinExistence type="predicted"/>
<comment type="caution">
    <text evidence="2">The sequence shown here is derived from an EMBL/GenBank/DDBJ whole genome shotgun (WGS) entry which is preliminary data.</text>
</comment>
<organism evidence="2">
    <name type="scientific">marine sediment metagenome</name>
    <dbReference type="NCBI Taxonomy" id="412755"/>
    <lineage>
        <taxon>unclassified sequences</taxon>
        <taxon>metagenomes</taxon>
        <taxon>ecological metagenomes</taxon>
    </lineage>
</organism>